<dbReference type="PANTHER" id="PTHR40078">
    <property type="entry name" value="INTEGRAL MEMBRANE PROTEIN-RELATED"/>
    <property type="match status" value="1"/>
</dbReference>
<evidence type="ECO:0000313" key="2">
    <source>
        <dbReference type="EMBL" id="OBW91443.1"/>
    </source>
</evidence>
<reference evidence="2 3" key="1">
    <citation type="submission" date="2014-11" db="EMBL/GenBank/DDBJ databases">
        <title>Pan-genome of Gallibacterium spp.</title>
        <authorList>
            <person name="Kudirkiene E."/>
            <person name="Bojesen A.M."/>
        </authorList>
    </citation>
    <scope>NUCLEOTIDE SEQUENCE [LARGE SCALE GENOMIC DNA]</scope>
    <source>
        <strain evidence="2 3">F151</strain>
    </source>
</reference>
<dbReference type="RefSeq" id="WP_065239537.1">
    <property type="nucleotide sequence ID" value="NZ_JTJM01000034.1"/>
</dbReference>
<feature type="transmembrane region" description="Helical" evidence="1">
    <location>
        <begin position="118"/>
        <end position="140"/>
    </location>
</feature>
<proteinExistence type="predicted"/>
<feature type="transmembrane region" description="Helical" evidence="1">
    <location>
        <begin position="68"/>
        <end position="86"/>
    </location>
</feature>
<dbReference type="PATRIC" id="fig|505345.7.peg.1472"/>
<evidence type="ECO:0000313" key="3">
    <source>
        <dbReference type="Proteomes" id="UP000243558"/>
    </source>
</evidence>
<dbReference type="InterPro" id="IPR038750">
    <property type="entry name" value="YczE/YyaS-like"/>
</dbReference>
<comment type="caution">
    <text evidence="2">The sequence shown here is derived from an EMBL/GenBank/DDBJ whole genome shotgun (WGS) entry which is preliminary data.</text>
</comment>
<keyword evidence="1" id="KW-1133">Transmembrane helix</keyword>
<organism evidence="2 3">
    <name type="scientific">Gallibacterium genomosp. 3</name>
    <dbReference type="NCBI Taxonomy" id="505345"/>
    <lineage>
        <taxon>Bacteria</taxon>
        <taxon>Pseudomonadati</taxon>
        <taxon>Pseudomonadota</taxon>
        <taxon>Gammaproteobacteria</taxon>
        <taxon>Pasteurellales</taxon>
        <taxon>Pasteurellaceae</taxon>
        <taxon>Gallibacterium</taxon>
    </lineage>
</organism>
<keyword evidence="1" id="KW-0812">Transmembrane</keyword>
<dbReference type="AlphaFoldDB" id="A0A1A7NP88"/>
<feature type="transmembrane region" description="Helical" evidence="1">
    <location>
        <begin position="93"/>
        <end position="112"/>
    </location>
</feature>
<protein>
    <submittedName>
        <fullName evidence="2">Membrane protein</fullName>
    </submittedName>
</protein>
<feature type="transmembrane region" description="Helical" evidence="1">
    <location>
        <begin position="177"/>
        <end position="206"/>
    </location>
</feature>
<dbReference type="Pfam" id="PF19700">
    <property type="entry name" value="DUF6198"/>
    <property type="match status" value="1"/>
</dbReference>
<feature type="transmembrane region" description="Helical" evidence="1">
    <location>
        <begin position="26"/>
        <end position="48"/>
    </location>
</feature>
<dbReference type="Proteomes" id="UP000243558">
    <property type="component" value="Unassembled WGS sequence"/>
</dbReference>
<sequence>MKVRQHTLPRPQWSANSYWKPTISSFLILVISLFIFGIGDALLVLAHLGSTPWTVFAQGIAYQTHSHLSWVTFLIGVIVMITWLPFRQKPGLGTVLNITLIPIAIAITLYLIPEPQQLTNKILFMLLGVLCTGVASAFYLTCHMGAGPRDGLMVGIFQMTGIKIGVIRTSIEALVCVLGWLLGGVVGIGTLAFAFGIGWILQFTLVKVIQPLIKK</sequence>
<dbReference type="PANTHER" id="PTHR40078:SF1">
    <property type="entry name" value="INTEGRAL MEMBRANE PROTEIN"/>
    <property type="match status" value="1"/>
</dbReference>
<dbReference type="EMBL" id="JTJM01000034">
    <property type="protein sequence ID" value="OBW91443.1"/>
    <property type="molecule type" value="Genomic_DNA"/>
</dbReference>
<dbReference type="OrthoDB" id="154912at2"/>
<keyword evidence="3" id="KW-1185">Reference proteome</keyword>
<gene>
    <name evidence="2" type="ORF">QV01_07455</name>
</gene>
<name>A0A1A7NP88_9PAST</name>
<evidence type="ECO:0000256" key="1">
    <source>
        <dbReference type="SAM" id="Phobius"/>
    </source>
</evidence>
<accession>A0A1A7NP88</accession>
<keyword evidence="1" id="KW-0472">Membrane</keyword>